<keyword evidence="1" id="KW-0812">Transmembrane</keyword>
<dbReference type="Proteomes" id="UP000242087">
    <property type="component" value="Unassembled WGS sequence"/>
</dbReference>
<keyword evidence="1" id="KW-0472">Membrane</keyword>
<dbReference type="EMBL" id="PYVF01000044">
    <property type="protein sequence ID" value="PTB88641.1"/>
    <property type="molecule type" value="Genomic_DNA"/>
</dbReference>
<feature type="transmembrane region" description="Helical" evidence="1">
    <location>
        <begin position="353"/>
        <end position="373"/>
    </location>
</feature>
<protein>
    <submittedName>
        <fullName evidence="2">Uncharacterized protein</fullName>
    </submittedName>
</protein>
<feature type="transmembrane region" description="Helical" evidence="1">
    <location>
        <begin position="12"/>
        <end position="38"/>
    </location>
</feature>
<name>A0A2T4D5Q8_9GAMM</name>
<dbReference type="EMBL" id="PYVG01000020">
    <property type="protein sequence ID" value="PTB89160.1"/>
    <property type="molecule type" value="Genomic_DNA"/>
</dbReference>
<sequence length="426" mass="47360">MIYSAFLFFTLMPYIGIGYLPSDVQPIAIILAAIIVSLELIKSNFKLSSIGLILFIPIILATVSILLYLFDVYQVELGFIKIVRVIAAYSTPFLIVSASLILLMRISFEKIKKTLDVILVITCFGFFINFLGLTEVIQLFVSRAIFDSDLSARGFTSFYPEPSRISEQMALYLCVYLSIGALTLKRLFLISVISLMSFSGQFFVMFSIVLLSFIFSLLFSVEWLRYKSSAWNMAKFFVPSVLSIILLVQFSDEVLSHLIELGIPVRGASAVLAIVNEGSRALSNDYGAIIKLSGVVYSLSTIASAPMNFQVSSIDSELFRFTISDTYFLIQNFIFGNGTPVWAANVYSALGNWIVDFGFIGFVLAVCVVGRLIGKSAGFRGAQSFQFALIVFIFCAVVKLPLANPTLWFLYAILLKWGSLKSERQT</sequence>
<comment type="caution">
    <text evidence="2">The sequence shown here is derived from an EMBL/GenBank/DDBJ whole genome shotgun (WGS) entry which is preliminary data.</text>
</comment>
<dbReference type="AlphaFoldDB" id="A0A2T4D5Q8"/>
<feature type="transmembrane region" description="Helical" evidence="1">
    <location>
        <begin position="82"/>
        <end position="103"/>
    </location>
</feature>
<keyword evidence="1" id="KW-1133">Transmembrane helix</keyword>
<feature type="transmembrane region" description="Helical" evidence="1">
    <location>
        <begin position="169"/>
        <end position="190"/>
    </location>
</feature>
<dbReference type="Proteomes" id="UP000241514">
    <property type="component" value="Unassembled WGS sequence"/>
</dbReference>
<organism evidence="2 5">
    <name type="scientific">Pseudidiomarina aestuarii</name>
    <dbReference type="NCBI Taxonomy" id="624146"/>
    <lineage>
        <taxon>Bacteria</taxon>
        <taxon>Pseudomonadati</taxon>
        <taxon>Pseudomonadota</taxon>
        <taxon>Gammaproteobacteria</taxon>
        <taxon>Alteromonadales</taxon>
        <taxon>Idiomarinaceae</taxon>
        <taxon>Pseudidiomarina</taxon>
    </lineage>
</organism>
<proteinExistence type="predicted"/>
<feature type="transmembrane region" description="Helical" evidence="1">
    <location>
        <begin position="385"/>
        <end position="414"/>
    </location>
</feature>
<evidence type="ECO:0000256" key="1">
    <source>
        <dbReference type="SAM" id="Phobius"/>
    </source>
</evidence>
<evidence type="ECO:0000313" key="3">
    <source>
        <dbReference type="EMBL" id="PTB89160.1"/>
    </source>
</evidence>
<accession>A0A2T4D5Q8</accession>
<feature type="transmembrane region" description="Helical" evidence="1">
    <location>
        <begin position="202"/>
        <end position="224"/>
    </location>
</feature>
<evidence type="ECO:0000313" key="4">
    <source>
        <dbReference type="Proteomes" id="UP000241514"/>
    </source>
</evidence>
<evidence type="ECO:0000313" key="5">
    <source>
        <dbReference type="Proteomes" id="UP000242087"/>
    </source>
</evidence>
<evidence type="ECO:0000313" key="2">
    <source>
        <dbReference type="EMBL" id="PTB88641.1"/>
    </source>
</evidence>
<gene>
    <name evidence="2" type="ORF">C9927_03570</name>
    <name evidence="3" type="ORF">C9928_04460</name>
</gene>
<reference evidence="4 5" key="1">
    <citation type="submission" date="2018-03" db="EMBL/GenBank/DDBJ databases">
        <title>Cross-interface Injection: A General Nanoliter Liquid Handling Method Applied to Single Cells Genome Amplification Automated Nanoliter Liquid Handling Applied to Single Cell Multiple Displacement Amplification.</title>
        <authorList>
            <person name="Yun J."/>
            <person name="Xu P."/>
            <person name="Xu J."/>
            <person name="Dai X."/>
            <person name="Wang Y."/>
            <person name="Zheng X."/>
            <person name="Cao C."/>
            <person name="Yi Q."/>
            <person name="Zhu Y."/>
            <person name="Wang L."/>
            <person name="Dong Z."/>
            <person name="Huang Y."/>
            <person name="Huang L."/>
            <person name="Du W."/>
        </authorList>
    </citation>
    <scope>NUCLEOTIDE SEQUENCE [LARGE SCALE GENOMIC DNA]</scope>
    <source>
        <strain evidence="2 5">A12-4</strain>
        <strain evidence="3 4">A9-4</strain>
    </source>
</reference>
<feature type="transmembrane region" description="Helical" evidence="1">
    <location>
        <begin position="115"/>
        <end position="141"/>
    </location>
</feature>
<feature type="transmembrane region" description="Helical" evidence="1">
    <location>
        <begin position="50"/>
        <end position="70"/>
    </location>
</feature>